<gene>
    <name evidence="4" type="ORF">KTA_00070</name>
</gene>
<organism evidence="4">
    <name type="scientific">Thermogemmatispora argillosa</name>
    <dbReference type="NCBI Taxonomy" id="2045280"/>
    <lineage>
        <taxon>Bacteria</taxon>
        <taxon>Bacillati</taxon>
        <taxon>Chloroflexota</taxon>
        <taxon>Ktedonobacteria</taxon>
        <taxon>Thermogemmatisporales</taxon>
        <taxon>Thermogemmatisporaceae</taxon>
        <taxon>Thermogemmatispora</taxon>
    </lineage>
</organism>
<proteinExistence type="inferred from homology"/>
<sequence>MREAGEAALHEQAEMERRARGTLLGLAIGDALGMPTQMLPRAVVAQLFPRLEGFEAGPPQNAISAGQPAGKVTDDTQQALLVARLLLEGQGHVKSNRFVEELLRWAELAEADGSEQLGPSSRRALEAVRRGLRPEEAGRRGDTNGAAMRIAPVGIAVPLEPEGRFLERVEEVCRPTHFTGVAIAGATAVAAVISAGVAGASFVEALGEAQRLARLAQERGAYVAAASVAERLIWAVDLVCHLDEESAQDAIVDLIGTGVATQEAVPAAFAIAARWRADPWRACLVAARLGGDSDTIAALVGAMLGACAGLEVFPQEARTTVVQVNDLDIDRLVSGLVALRARLLQEEVRS</sequence>
<dbReference type="InterPro" id="IPR050792">
    <property type="entry name" value="ADP-ribosylglycohydrolase"/>
</dbReference>
<dbReference type="SUPFAM" id="SSF101478">
    <property type="entry name" value="ADP-ribosylglycohydrolase"/>
    <property type="match status" value="1"/>
</dbReference>
<comment type="cofactor">
    <cofactor evidence="3">
        <name>Mg(2+)</name>
        <dbReference type="ChEBI" id="CHEBI:18420"/>
    </cofactor>
    <text evidence="3">Binds 2 magnesium ions per subunit.</text>
</comment>
<reference evidence="4" key="1">
    <citation type="submission" date="2018-12" db="EMBL/GenBank/DDBJ databases">
        <title>Novel natural products biosynthetic potential of the class Ktedonobacteria.</title>
        <authorList>
            <person name="Zheng Y."/>
            <person name="Saitou A."/>
            <person name="Wang C.M."/>
            <person name="Toyoda A."/>
            <person name="Minakuchi Y."/>
            <person name="Sekiguchi Y."/>
            <person name="Ueda K."/>
            <person name="Takano H."/>
            <person name="Sakai Y."/>
            <person name="Yokota A."/>
            <person name="Yabe S."/>
        </authorList>
    </citation>
    <scope>NUCLEOTIDE SEQUENCE</scope>
    <source>
        <strain evidence="4">A3-2</strain>
    </source>
</reference>
<comment type="similarity">
    <text evidence="1">Belongs to the ADP-ribosylglycohydrolase family.</text>
</comment>
<evidence type="ECO:0000256" key="1">
    <source>
        <dbReference type="ARBA" id="ARBA00010702"/>
    </source>
</evidence>
<dbReference type="EMBL" id="AP019377">
    <property type="protein sequence ID" value="BBH91808.1"/>
    <property type="molecule type" value="Genomic_DNA"/>
</dbReference>
<evidence type="ECO:0000256" key="3">
    <source>
        <dbReference type="PIRSR" id="PIRSR605502-1"/>
    </source>
</evidence>
<dbReference type="InterPro" id="IPR036705">
    <property type="entry name" value="Ribosyl_crysJ1_sf"/>
</dbReference>
<keyword evidence="3" id="KW-0460">Magnesium</keyword>
<feature type="binding site" evidence="3">
    <location>
        <position position="74"/>
    </location>
    <ligand>
        <name>Mg(2+)</name>
        <dbReference type="ChEBI" id="CHEBI:18420"/>
        <label>1</label>
    </ligand>
</feature>
<protein>
    <submittedName>
        <fullName evidence="4">ADP-ribosylglycohydrolase</fullName>
    </submittedName>
</protein>
<dbReference type="Gene3D" id="1.10.4080.10">
    <property type="entry name" value="ADP-ribosylation/Crystallin J1"/>
    <property type="match status" value="1"/>
</dbReference>
<keyword evidence="2 4" id="KW-0378">Hydrolase</keyword>
<dbReference type="PANTHER" id="PTHR16222:SF24">
    <property type="entry name" value="ADP-RIBOSYLHYDROLASE ARH3"/>
    <property type="match status" value="1"/>
</dbReference>
<dbReference type="InterPro" id="IPR005502">
    <property type="entry name" value="Ribosyl_crysJ1"/>
</dbReference>
<feature type="binding site" evidence="3">
    <location>
        <position position="75"/>
    </location>
    <ligand>
        <name>Mg(2+)</name>
        <dbReference type="ChEBI" id="CHEBI:18420"/>
        <label>1</label>
    </ligand>
</feature>
<dbReference type="AlphaFoldDB" id="A0A455SW97"/>
<feature type="binding site" evidence="3">
    <location>
        <position position="292"/>
    </location>
    <ligand>
        <name>Mg(2+)</name>
        <dbReference type="ChEBI" id="CHEBI:18420"/>
        <label>1</label>
    </ligand>
</feature>
<evidence type="ECO:0000256" key="2">
    <source>
        <dbReference type="ARBA" id="ARBA00022801"/>
    </source>
</evidence>
<dbReference type="Pfam" id="PF03747">
    <property type="entry name" value="ADP_ribosyl_GH"/>
    <property type="match status" value="1"/>
</dbReference>
<dbReference type="PANTHER" id="PTHR16222">
    <property type="entry name" value="ADP-RIBOSYLGLYCOHYDROLASE"/>
    <property type="match status" value="1"/>
</dbReference>
<feature type="binding site" evidence="3">
    <location>
        <position position="295"/>
    </location>
    <ligand>
        <name>Mg(2+)</name>
        <dbReference type="ChEBI" id="CHEBI:18420"/>
        <label>1</label>
    </ligand>
</feature>
<evidence type="ECO:0000313" key="4">
    <source>
        <dbReference type="EMBL" id="BBH91808.1"/>
    </source>
</evidence>
<dbReference type="GO" id="GO:0016787">
    <property type="term" value="F:hydrolase activity"/>
    <property type="evidence" value="ECO:0007669"/>
    <property type="project" value="UniProtKB-KW"/>
</dbReference>
<feature type="binding site" evidence="3">
    <location>
        <position position="73"/>
    </location>
    <ligand>
        <name>Mg(2+)</name>
        <dbReference type="ChEBI" id="CHEBI:18420"/>
        <label>1</label>
    </ligand>
</feature>
<keyword evidence="3" id="KW-0479">Metal-binding</keyword>
<name>A0A455SW97_9CHLR</name>
<feature type="binding site" evidence="3">
    <location>
        <position position="294"/>
    </location>
    <ligand>
        <name>Mg(2+)</name>
        <dbReference type="ChEBI" id="CHEBI:18420"/>
        <label>1</label>
    </ligand>
</feature>
<dbReference type="GO" id="GO:0046872">
    <property type="term" value="F:metal ion binding"/>
    <property type="evidence" value="ECO:0007669"/>
    <property type="project" value="UniProtKB-KW"/>
</dbReference>
<accession>A0A455SW97</accession>